<dbReference type="Proteomes" id="UP000814140">
    <property type="component" value="Unassembled WGS sequence"/>
</dbReference>
<protein>
    <submittedName>
        <fullName evidence="1">Uncharacterized protein</fullName>
    </submittedName>
</protein>
<reference evidence="1" key="1">
    <citation type="submission" date="2021-03" db="EMBL/GenBank/DDBJ databases">
        <authorList>
            <consortium name="DOE Joint Genome Institute"/>
            <person name="Ahrendt S."/>
            <person name="Looney B.P."/>
            <person name="Miyauchi S."/>
            <person name="Morin E."/>
            <person name="Drula E."/>
            <person name="Courty P.E."/>
            <person name="Chicoki N."/>
            <person name="Fauchery L."/>
            <person name="Kohler A."/>
            <person name="Kuo A."/>
            <person name="Labutti K."/>
            <person name="Pangilinan J."/>
            <person name="Lipzen A."/>
            <person name="Riley R."/>
            <person name="Andreopoulos W."/>
            <person name="He G."/>
            <person name="Johnson J."/>
            <person name="Barry K.W."/>
            <person name="Grigoriev I.V."/>
            <person name="Nagy L."/>
            <person name="Hibbett D."/>
            <person name="Henrissat B."/>
            <person name="Matheny P.B."/>
            <person name="Labbe J."/>
            <person name="Martin F."/>
        </authorList>
    </citation>
    <scope>NUCLEOTIDE SEQUENCE</scope>
    <source>
        <strain evidence="1">HHB10654</strain>
    </source>
</reference>
<reference evidence="1" key="2">
    <citation type="journal article" date="2022" name="New Phytol.">
        <title>Evolutionary transition to the ectomycorrhizal habit in the genomes of a hyperdiverse lineage of mushroom-forming fungi.</title>
        <authorList>
            <person name="Looney B."/>
            <person name="Miyauchi S."/>
            <person name="Morin E."/>
            <person name="Drula E."/>
            <person name="Courty P.E."/>
            <person name="Kohler A."/>
            <person name="Kuo A."/>
            <person name="LaButti K."/>
            <person name="Pangilinan J."/>
            <person name="Lipzen A."/>
            <person name="Riley R."/>
            <person name="Andreopoulos W."/>
            <person name="He G."/>
            <person name="Johnson J."/>
            <person name="Nolan M."/>
            <person name="Tritt A."/>
            <person name="Barry K.W."/>
            <person name="Grigoriev I.V."/>
            <person name="Nagy L.G."/>
            <person name="Hibbett D."/>
            <person name="Henrissat B."/>
            <person name="Matheny P.B."/>
            <person name="Labbe J."/>
            <person name="Martin F.M."/>
        </authorList>
    </citation>
    <scope>NUCLEOTIDE SEQUENCE</scope>
    <source>
        <strain evidence="1">HHB10654</strain>
    </source>
</reference>
<keyword evidence="2" id="KW-1185">Reference proteome</keyword>
<proteinExistence type="predicted"/>
<evidence type="ECO:0000313" key="2">
    <source>
        <dbReference type="Proteomes" id="UP000814140"/>
    </source>
</evidence>
<comment type="caution">
    <text evidence="1">The sequence shown here is derived from an EMBL/GenBank/DDBJ whole genome shotgun (WGS) entry which is preliminary data.</text>
</comment>
<organism evidence="1 2">
    <name type="scientific">Artomyces pyxidatus</name>
    <dbReference type="NCBI Taxonomy" id="48021"/>
    <lineage>
        <taxon>Eukaryota</taxon>
        <taxon>Fungi</taxon>
        <taxon>Dikarya</taxon>
        <taxon>Basidiomycota</taxon>
        <taxon>Agaricomycotina</taxon>
        <taxon>Agaricomycetes</taxon>
        <taxon>Russulales</taxon>
        <taxon>Auriscalpiaceae</taxon>
        <taxon>Artomyces</taxon>
    </lineage>
</organism>
<sequence length="73" mass="8512">MRRVVSDVYYLRSLLNTPQCLSLGFRVSSCAVSPCLSRRPLCILSRMFFSFLSYHIPFFPLICPLRVICVYCR</sequence>
<evidence type="ECO:0000313" key="1">
    <source>
        <dbReference type="EMBL" id="KAI0058938.1"/>
    </source>
</evidence>
<name>A0ACB8SRT8_9AGAM</name>
<gene>
    <name evidence="1" type="ORF">BV25DRAFT_1173325</name>
</gene>
<dbReference type="EMBL" id="MU277230">
    <property type="protein sequence ID" value="KAI0058938.1"/>
    <property type="molecule type" value="Genomic_DNA"/>
</dbReference>
<accession>A0ACB8SRT8</accession>